<dbReference type="InterPro" id="IPR006691">
    <property type="entry name" value="GyrA/parC_rep"/>
</dbReference>
<dbReference type="PROSITE" id="PS52040">
    <property type="entry name" value="TOPO_IIA"/>
    <property type="match status" value="1"/>
</dbReference>
<sequence>MAQTRSSLKKKTSKKTTSEKRAAGARDSLFEDVPTGGGGSSGSHSGGGAGGGGASGDGVSGDGEEAVPLHEAAQARYLNYSLSVITSRALPDVRDGLKPVQRRILYTMFRERLMPDAKPRKCAGVVGSALRDFHPHGDTALYDALVRLAQPWAMRHRLVDGHGNFGSIDGDSAAAYRYTECRLAPLAGPLLDDIKNGTVPFRPNYDGTNEEPVVLPARYPNLLVNGGTGIAVGMATNIPPHNLGETLKACLKVLADPEIKDYQLVANDAIQGPDFPTGGQVLASREALREIYKTGSGSIKVRGITAIDRKLATRTTKTLVITEVPYAVNKATLVEQIAQIVVQRKMALLLDVQDLSTDDIRIELTLKKDADQQKVLAYLYKHTSLQVNYSYNLTCLIPTENPAVGAPARLGLKEILWHFLHFRLRVVTRRLETELGVLEKRIHILEGFALVFDALDEIIRIIRASDGKADAAAKIQKRFKQLDAEQTDAILELKLYRLARLEINLVNEELEGKVVRANEIRALLDEDDSDTRNSGRWGIVREELEAILNEFGKAKEAKRRTIIELPEEEVEYSEEDFIVAEDTHLLVTKDGWVKRQREIKEPAKSRIRDGDSVLACVAGSTRATVGFFSSLGTCYTARFADLPSSTGFGEPIQKLFKLKDGEQIITVMSFDPRALPASIHEDPKKPDVCPLYHGFAATSDGNALRFGLDKYIEPSTRSGRRYARPSSGDKVVGMTPIHGSEIILAVTERCRAVVCPAAEVNYLSGPGKGVRLIKVAKEDRLIGFKASTGDRDILTVETNRGAKKNISVVKYRVTGRGGVGTEIQKNGRIKSVMEEPPEMPVLKGRAPKD</sequence>
<dbReference type="GO" id="GO:0006265">
    <property type="term" value="P:DNA topological change"/>
    <property type="evidence" value="ECO:0007669"/>
    <property type="project" value="UniProtKB-UniRule"/>
</dbReference>
<dbReference type="GO" id="GO:0005737">
    <property type="term" value="C:cytoplasm"/>
    <property type="evidence" value="ECO:0007669"/>
    <property type="project" value="TreeGrafter"/>
</dbReference>
<keyword evidence="5 7" id="KW-0238">DNA-binding</keyword>
<dbReference type="InterPro" id="IPR013757">
    <property type="entry name" value="Topo_IIA_A_a_sf"/>
</dbReference>
<dbReference type="EMBL" id="CP036434">
    <property type="protein sequence ID" value="QDV08680.1"/>
    <property type="molecule type" value="Genomic_DNA"/>
</dbReference>
<reference evidence="10 11" key="1">
    <citation type="submission" date="2019-02" db="EMBL/GenBank/DDBJ databases">
        <title>Deep-cultivation of Planctomycetes and their phenomic and genomic characterization uncovers novel biology.</title>
        <authorList>
            <person name="Wiegand S."/>
            <person name="Jogler M."/>
            <person name="Boedeker C."/>
            <person name="Pinto D."/>
            <person name="Vollmers J."/>
            <person name="Rivas-Marin E."/>
            <person name="Kohn T."/>
            <person name="Peeters S.H."/>
            <person name="Heuer A."/>
            <person name="Rast P."/>
            <person name="Oberbeckmann S."/>
            <person name="Bunk B."/>
            <person name="Jeske O."/>
            <person name="Meyerdierks A."/>
            <person name="Storesund J.E."/>
            <person name="Kallscheuer N."/>
            <person name="Luecker S."/>
            <person name="Lage O.M."/>
            <person name="Pohl T."/>
            <person name="Merkel B.J."/>
            <person name="Hornburger P."/>
            <person name="Mueller R.-W."/>
            <person name="Bruemmer F."/>
            <person name="Labrenz M."/>
            <person name="Spormann A.M."/>
            <person name="Op den Camp H."/>
            <person name="Overmann J."/>
            <person name="Amann R."/>
            <person name="Jetten M.S.M."/>
            <person name="Mascher T."/>
            <person name="Medema M.H."/>
            <person name="Devos D.P."/>
            <person name="Kaster A.-K."/>
            <person name="Ovreas L."/>
            <person name="Rohde M."/>
            <person name="Galperin M.Y."/>
            <person name="Jogler C."/>
        </authorList>
    </citation>
    <scope>NUCLEOTIDE SEQUENCE [LARGE SCALE GENOMIC DNA]</scope>
    <source>
        <strain evidence="10 11">Poly30</strain>
    </source>
</reference>
<feature type="domain" description="Topo IIA-type catalytic" evidence="9">
    <location>
        <begin position="90"/>
        <end position="577"/>
    </location>
</feature>
<dbReference type="InterPro" id="IPR013760">
    <property type="entry name" value="Topo_IIA-like_dom_sf"/>
</dbReference>
<keyword evidence="6 7" id="KW-0413">Isomerase</keyword>
<dbReference type="Gene3D" id="1.10.268.10">
    <property type="entry name" value="Topoisomerase, domain 3"/>
    <property type="match status" value="1"/>
</dbReference>
<dbReference type="Gene3D" id="3.30.1360.40">
    <property type="match status" value="1"/>
</dbReference>
<dbReference type="InterPro" id="IPR002205">
    <property type="entry name" value="Topo_IIA_dom_A"/>
</dbReference>
<dbReference type="Pfam" id="PF03989">
    <property type="entry name" value="DNA_gyraseA_C"/>
    <property type="match status" value="3"/>
</dbReference>
<dbReference type="InterPro" id="IPR050220">
    <property type="entry name" value="Type_II_DNA_Topoisomerases"/>
</dbReference>
<dbReference type="Gene3D" id="3.90.199.10">
    <property type="entry name" value="Topoisomerase II, domain 5"/>
    <property type="match status" value="1"/>
</dbReference>
<dbReference type="Proteomes" id="UP000320390">
    <property type="component" value="Chromosome"/>
</dbReference>
<dbReference type="GO" id="GO:0005524">
    <property type="term" value="F:ATP binding"/>
    <property type="evidence" value="ECO:0007669"/>
    <property type="project" value="InterPro"/>
</dbReference>
<dbReference type="InterPro" id="IPR013758">
    <property type="entry name" value="Topo_IIA_A/C_ab"/>
</dbReference>
<dbReference type="InterPro" id="IPR035516">
    <property type="entry name" value="Gyrase/topoIV_suA_C"/>
</dbReference>
<dbReference type="SUPFAM" id="SSF56719">
    <property type="entry name" value="Type II DNA topoisomerase"/>
    <property type="match status" value="1"/>
</dbReference>
<keyword evidence="11" id="KW-1185">Reference proteome</keyword>
<dbReference type="SUPFAM" id="SSF101904">
    <property type="entry name" value="GyrA/ParC C-terminal domain-like"/>
    <property type="match status" value="1"/>
</dbReference>
<comment type="catalytic activity">
    <reaction evidence="1 7">
        <text>ATP-dependent breakage, passage and rejoining of double-stranded DNA.</text>
        <dbReference type="EC" id="5.6.2.2"/>
    </reaction>
</comment>
<dbReference type="EC" id="5.6.2.2" evidence="3"/>
<evidence type="ECO:0000256" key="2">
    <source>
        <dbReference type="ARBA" id="ARBA00008263"/>
    </source>
</evidence>
<evidence type="ECO:0000256" key="1">
    <source>
        <dbReference type="ARBA" id="ARBA00000185"/>
    </source>
</evidence>
<dbReference type="NCBIfam" id="NF004044">
    <property type="entry name" value="PRK05561.1"/>
    <property type="match status" value="1"/>
</dbReference>
<dbReference type="PANTHER" id="PTHR43493:SF5">
    <property type="entry name" value="DNA GYRASE SUBUNIT A, CHLOROPLASTIC_MITOCHONDRIAL"/>
    <property type="match status" value="1"/>
</dbReference>
<evidence type="ECO:0000259" key="9">
    <source>
        <dbReference type="PROSITE" id="PS52040"/>
    </source>
</evidence>
<evidence type="ECO:0000313" key="11">
    <source>
        <dbReference type="Proteomes" id="UP000320390"/>
    </source>
</evidence>
<feature type="region of interest" description="Disordered" evidence="8">
    <location>
        <begin position="1"/>
        <end position="64"/>
    </location>
</feature>
<keyword evidence="4 7" id="KW-0799">Topoisomerase</keyword>
<dbReference type="Gene3D" id="2.120.10.90">
    <property type="entry name" value="DNA gyrase/topoisomerase IV, subunit A, C-terminal"/>
    <property type="match status" value="1"/>
</dbReference>
<evidence type="ECO:0000256" key="7">
    <source>
        <dbReference type="PROSITE-ProRule" id="PRU01384"/>
    </source>
</evidence>
<dbReference type="GO" id="GO:0009330">
    <property type="term" value="C:DNA topoisomerase type II (double strand cut, ATP-hydrolyzing) complex"/>
    <property type="evidence" value="ECO:0007669"/>
    <property type="project" value="TreeGrafter"/>
</dbReference>
<dbReference type="GO" id="GO:0003918">
    <property type="term" value="F:DNA topoisomerase type II (double strand cut, ATP-hydrolyzing) activity"/>
    <property type="evidence" value="ECO:0007669"/>
    <property type="project" value="UniProtKB-EC"/>
</dbReference>
<gene>
    <name evidence="10" type="primary">gyrA_1</name>
    <name evidence="10" type="ORF">Poly30_42330</name>
</gene>
<evidence type="ECO:0000256" key="5">
    <source>
        <dbReference type="ARBA" id="ARBA00023125"/>
    </source>
</evidence>
<dbReference type="SMART" id="SM00434">
    <property type="entry name" value="TOP4c"/>
    <property type="match status" value="1"/>
</dbReference>
<protein>
    <recommendedName>
        <fullName evidence="3">DNA topoisomerase (ATP-hydrolyzing)</fullName>
        <ecNumber evidence="3">5.6.2.2</ecNumber>
    </recommendedName>
</protein>
<feature type="active site" description="O-(5'-phospho-DNA)-tyrosine intermediate" evidence="7">
    <location>
        <position position="178"/>
    </location>
</feature>
<feature type="compositionally biased region" description="Gly residues" evidence="8">
    <location>
        <begin position="35"/>
        <end position="61"/>
    </location>
</feature>
<evidence type="ECO:0000256" key="3">
    <source>
        <dbReference type="ARBA" id="ARBA00012895"/>
    </source>
</evidence>
<dbReference type="Pfam" id="PF00521">
    <property type="entry name" value="DNA_topoisoIV"/>
    <property type="match status" value="1"/>
</dbReference>
<comment type="similarity">
    <text evidence="2">Belongs to the type II topoisomerase GyrA/ParC subunit family.</text>
</comment>
<dbReference type="CDD" id="cd00187">
    <property type="entry name" value="TOP4c"/>
    <property type="match status" value="1"/>
</dbReference>
<accession>A0A518EX68</accession>
<evidence type="ECO:0000313" key="10">
    <source>
        <dbReference type="EMBL" id="QDV08680.1"/>
    </source>
</evidence>
<proteinExistence type="inferred from homology"/>
<organism evidence="10 11">
    <name type="scientific">Saltatorellus ferox</name>
    <dbReference type="NCBI Taxonomy" id="2528018"/>
    <lineage>
        <taxon>Bacteria</taxon>
        <taxon>Pseudomonadati</taxon>
        <taxon>Planctomycetota</taxon>
        <taxon>Planctomycetia</taxon>
        <taxon>Planctomycetia incertae sedis</taxon>
        <taxon>Saltatorellus</taxon>
    </lineage>
</organism>
<evidence type="ECO:0000256" key="6">
    <source>
        <dbReference type="ARBA" id="ARBA00023235"/>
    </source>
</evidence>
<dbReference type="AlphaFoldDB" id="A0A518EX68"/>
<name>A0A518EX68_9BACT</name>
<dbReference type="PANTHER" id="PTHR43493">
    <property type="entry name" value="DNA GYRASE/TOPOISOMERASE SUBUNIT A"/>
    <property type="match status" value="1"/>
</dbReference>
<evidence type="ECO:0000256" key="8">
    <source>
        <dbReference type="SAM" id="MobiDB-lite"/>
    </source>
</evidence>
<dbReference type="GO" id="GO:0003677">
    <property type="term" value="F:DNA binding"/>
    <property type="evidence" value="ECO:0007669"/>
    <property type="project" value="UniProtKB-UniRule"/>
</dbReference>
<evidence type="ECO:0000256" key="4">
    <source>
        <dbReference type="ARBA" id="ARBA00023029"/>
    </source>
</evidence>